<name>A0A914RYG3_PAREQ</name>
<reference evidence="2" key="1">
    <citation type="submission" date="2022-11" db="UniProtKB">
        <authorList>
            <consortium name="WormBaseParasite"/>
        </authorList>
    </citation>
    <scope>IDENTIFICATION</scope>
</reference>
<proteinExistence type="predicted"/>
<dbReference type="Proteomes" id="UP000887564">
    <property type="component" value="Unplaced"/>
</dbReference>
<evidence type="ECO:0000313" key="1">
    <source>
        <dbReference type="Proteomes" id="UP000887564"/>
    </source>
</evidence>
<keyword evidence="1" id="KW-1185">Reference proteome</keyword>
<evidence type="ECO:0000313" key="2">
    <source>
        <dbReference type="WBParaSite" id="PEQ_0001137301-mRNA-1"/>
    </source>
</evidence>
<accession>A0A914RYG3</accession>
<protein>
    <submittedName>
        <fullName evidence="2">Uncharacterized protein</fullName>
    </submittedName>
</protein>
<dbReference type="AlphaFoldDB" id="A0A914RYG3"/>
<organism evidence="1 2">
    <name type="scientific">Parascaris equorum</name>
    <name type="common">Equine roundworm</name>
    <dbReference type="NCBI Taxonomy" id="6256"/>
    <lineage>
        <taxon>Eukaryota</taxon>
        <taxon>Metazoa</taxon>
        <taxon>Ecdysozoa</taxon>
        <taxon>Nematoda</taxon>
        <taxon>Chromadorea</taxon>
        <taxon>Rhabditida</taxon>
        <taxon>Spirurina</taxon>
        <taxon>Ascaridomorpha</taxon>
        <taxon>Ascaridoidea</taxon>
        <taxon>Ascarididae</taxon>
        <taxon>Parascaris</taxon>
    </lineage>
</organism>
<sequence>MLPVSRPSDIKNDRFFSLSSSRISSFDCIRLSGFSDGLAVSTIIDFSRKSTAAGSFTDFLPFFIMISSLPIYASCSFL</sequence>
<dbReference type="WBParaSite" id="PEQ_0001137301-mRNA-1">
    <property type="protein sequence ID" value="PEQ_0001137301-mRNA-1"/>
    <property type="gene ID" value="PEQ_0001137301"/>
</dbReference>